<dbReference type="EMBL" id="FQWZ01000005">
    <property type="protein sequence ID" value="SHH07482.1"/>
    <property type="molecule type" value="Genomic_DNA"/>
</dbReference>
<sequence length="144" mass="17011">MNDTVRDRWESVYRKAEYKLMLDDTTLTLRIGQYDADAEQLIQRATGLKREWYIITPCNPRSEQARSELNLYYFNELRYEVESRSGIWFQALNCDPSGEWPDEPGFMLVDADRVWVMDMGERFYQNALVTARVGEAPRLLWLNG</sequence>
<dbReference type="InterPro" id="IPR021710">
    <property type="entry name" value="DUF3293"/>
</dbReference>
<organism evidence="1 2">
    <name type="scientific">Hydrocarboniphaga daqingensis</name>
    <dbReference type="NCBI Taxonomy" id="490188"/>
    <lineage>
        <taxon>Bacteria</taxon>
        <taxon>Pseudomonadati</taxon>
        <taxon>Pseudomonadota</taxon>
        <taxon>Gammaproteobacteria</taxon>
        <taxon>Nevskiales</taxon>
        <taxon>Nevskiaceae</taxon>
        <taxon>Hydrocarboniphaga</taxon>
    </lineage>
</organism>
<dbReference type="Proteomes" id="UP000199758">
    <property type="component" value="Unassembled WGS sequence"/>
</dbReference>
<dbReference type="RefSeq" id="WP_072897925.1">
    <property type="nucleotide sequence ID" value="NZ_FQWZ01000005.1"/>
</dbReference>
<evidence type="ECO:0008006" key="3">
    <source>
        <dbReference type="Google" id="ProtNLM"/>
    </source>
</evidence>
<name>A0A1M5Q0Q0_9GAMM</name>
<dbReference type="AlphaFoldDB" id="A0A1M5Q0Q0"/>
<proteinExistence type="predicted"/>
<dbReference type="OrthoDB" id="1493624at2"/>
<dbReference type="Pfam" id="PF11697">
    <property type="entry name" value="DUF3293"/>
    <property type="match status" value="1"/>
</dbReference>
<gene>
    <name evidence="1" type="ORF">SAMN04488068_2429</name>
</gene>
<evidence type="ECO:0000313" key="1">
    <source>
        <dbReference type="EMBL" id="SHH07482.1"/>
    </source>
</evidence>
<reference evidence="1 2" key="1">
    <citation type="submission" date="2016-11" db="EMBL/GenBank/DDBJ databases">
        <authorList>
            <person name="Jaros S."/>
            <person name="Januszkiewicz K."/>
            <person name="Wedrychowicz H."/>
        </authorList>
    </citation>
    <scope>NUCLEOTIDE SEQUENCE [LARGE SCALE GENOMIC DNA]</scope>
    <source>
        <strain evidence="1 2">CGMCC 1.7049</strain>
    </source>
</reference>
<keyword evidence="2" id="KW-1185">Reference proteome</keyword>
<dbReference type="STRING" id="490188.SAMN04488068_2429"/>
<accession>A0A1M5Q0Q0</accession>
<evidence type="ECO:0000313" key="2">
    <source>
        <dbReference type="Proteomes" id="UP000199758"/>
    </source>
</evidence>
<protein>
    <recommendedName>
        <fullName evidence="3">DUF3293 domain-containing protein</fullName>
    </recommendedName>
</protein>